<evidence type="ECO:0000313" key="9">
    <source>
        <dbReference type="Proteomes" id="UP000319979"/>
    </source>
</evidence>
<keyword evidence="5" id="KW-0574">Periplasm</keyword>
<protein>
    <submittedName>
        <fullName evidence="8">Fimbria/pilus periplasmic chaperone</fullName>
    </submittedName>
</protein>
<reference evidence="8 9" key="1">
    <citation type="submission" date="2019-07" db="EMBL/GenBank/DDBJ databases">
        <title>Phenotypic and genotypic antimicrobial resistance traits of Vibrio cholerae non-O1/non-O139 isolated from a large Austrian lake frequently associated with cases of infection.</title>
        <authorList>
            <person name="Lepuschitz S."/>
            <person name="Baron S."/>
            <person name="Larvor E."/>
            <person name="Granier S."/>
            <person name="Pretzer C."/>
            <person name="Mach R.L."/>
            <person name="Farnleitner A.H."/>
            <person name="Ruppitsch W."/>
            <person name="Pleininger S."/>
            <person name="Indra A."/>
            <person name="Kirschner A.K.T."/>
        </authorList>
    </citation>
    <scope>NUCLEOTIDE SEQUENCE [LARGE SCALE GENOMIC DNA]</scope>
    <source>
        <strain evidence="8 9">A12JL36W90</strain>
    </source>
</reference>
<evidence type="ECO:0000256" key="3">
    <source>
        <dbReference type="ARBA" id="ARBA00022558"/>
    </source>
</evidence>
<evidence type="ECO:0000256" key="4">
    <source>
        <dbReference type="ARBA" id="ARBA00022729"/>
    </source>
</evidence>
<proteinExistence type="inferred from homology"/>
<evidence type="ECO:0000256" key="1">
    <source>
        <dbReference type="ARBA" id="ARBA00004418"/>
    </source>
</evidence>
<dbReference type="Proteomes" id="UP000319979">
    <property type="component" value="Unassembled WGS sequence"/>
</dbReference>
<comment type="subcellular location">
    <subcellularLocation>
        <location evidence="1">Periplasm</location>
    </subcellularLocation>
</comment>
<evidence type="ECO:0000256" key="6">
    <source>
        <dbReference type="ARBA" id="ARBA00023186"/>
    </source>
</evidence>
<evidence type="ECO:0000256" key="5">
    <source>
        <dbReference type="ARBA" id="ARBA00022764"/>
    </source>
</evidence>
<dbReference type="InterPro" id="IPR013783">
    <property type="entry name" value="Ig-like_fold"/>
</dbReference>
<comment type="caution">
    <text evidence="8">The sequence shown here is derived from an EMBL/GenBank/DDBJ whole genome shotgun (WGS) entry which is preliminary data.</text>
</comment>
<dbReference type="InterPro" id="IPR016147">
    <property type="entry name" value="Pili_assmbl_chaperone_N"/>
</dbReference>
<evidence type="ECO:0000256" key="2">
    <source>
        <dbReference type="ARBA" id="ARBA00007399"/>
    </source>
</evidence>
<keyword evidence="3" id="KW-1029">Fimbrium biogenesis</keyword>
<gene>
    <name evidence="8" type="ORF">FLM02_13800</name>
</gene>
<dbReference type="PANTHER" id="PTHR30251:SF5">
    <property type="entry name" value="FIMBRIAL CHAPARONE PROTEIN"/>
    <property type="match status" value="1"/>
</dbReference>
<keyword evidence="6" id="KW-0143">Chaperone</keyword>
<evidence type="ECO:0000313" key="8">
    <source>
        <dbReference type="EMBL" id="TQP12010.1"/>
    </source>
</evidence>
<dbReference type="GO" id="GO:0030288">
    <property type="term" value="C:outer membrane-bounded periplasmic space"/>
    <property type="evidence" value="ECO:0007669"/>
    <property type="project" value="InterPro"/>
</dbReference>
<name>A0A543Y8B9_VIBCL</name>
<comment type="similarity">
    <text evidence="2">Belongs to the periplasmic pilus chaperone family.</text>
</comment>
<dbReference type="InterPro" id="IPR001829">
    <property type="entry name" value="Pili_assmbl_chaperone_bac"/>
</dbReference>
<dbReference type="Pfam" id="PF00345">
    <property type="entry name" value="PapD_N"/>
    <property type="match status" value="1"/>
</dbReference>
<dbReference type="PANTHER" id="PTHR30251">
    <property type="entry name" value="PILUS ASSEMBLY CHAPERONE"/>
    <property type="match status" value="1"/>
</dbReference>
<dbReference type="GO" id="GO:0071555">
    <property type="term" value="P:cell wall organization"/>
    <property type="evidence" value="ECO:0007669"/>
    <property type="project" value="InterPro"/>
</dbReference>
<dbReference type="InterPro" id="IPR008962">
    <property type="entry name" value="PapD-like_sf"/>
</dbReference>
<organism evidence="8 9">
    <name type="scientific">Vibrio cholerae</name>
    <dbReference type="NCBI Taxonomy" id="666"/>
    <lineage>
        <taxon>Bacteria</taxon>
        <taxon>Pseudomonadati</taxon>
        <taxon>Pseudomonadota</taxon>
        <taxon>Gammaproteobacteria</taxon>
        <taxon>Vibrionales</taxon>
        <taxon>Vibrionaceae</taxon>
        <taxon>Vibrio</taxon>
    </lineage>
</organism>
<dbReference type="AlphaFoldDB" id="A0A543Y8B9"/>
<dbReference type="EMBL" id="VIOS01000052">
    <property type="protein sequence ID" value="TQP12010.1"/>
    <property type="molecule type" value="Genomic_DNA"/>
</dbReference>
<accession>A0A543Y8B9</accession>
<dbReference type="Gene3D" id="2.60.40.10">
    <property type="entry name" value="Immunoglobulins"/>
    <property type="match status" value="1"/>
</dbReference>
<dbReference type="SUPFAM" id="SSF49584">
    <property type="entry name" value="Periplasmic chaperone C-domain"/>
    <property type="match status" value="1"/>
</dbReference>
<dbReference type="SUPFAM" id="SSF49354">
    <property type="entry name" value="PapD-like"/>
    <property type="match status" value="1"/>
</dbReference>
<keyword evidence="4" id="KW-0732">Signal</keyword>
<dbReference type="InterPro" id="IPR036316">
    <property type="entry name" value="Pili_assmbl_chap_C_dom_sf"/>
</dbReference>
<dbReference type="PRINTS" id="PR00969">
    <property type="entry name" value="CHAPERONPILI"/>
</dbReference>
<evidence type="ECO:0000259" key="7">
    <source>
        <dbReference type="Pfam" id="PF00345"/>
    </source>
</evidence>
<sequence length="236" mass="26311">MEMLIVNKVILSVCSVLLFCVTLPSYAGLILNGTRFIYDEETSRKQVTITNNSENKMGAQIWIEPYDDLKGNASYTGQGHFTASPSLIKIDPGKKVQVNLVNIIDDLPKGHESIYWLNVQEIPQKSDIDAPAIVFAQRIKVKLIYRPKGLGERYEAEQMQLVLCDKGNLRFENATGFIFSPLSYSIEGKKTTFSKVLLPGETILSDTGESCPEKISLELINDFGGIKNVDFKVKGK</sequence>
<feature type="domain" description="Pili assembly chaperone N-terminal" evidence="7">
    <location>
        <begin position="29"/>
        <end position="150"/>
    </location>
</feature>
<dbReference type="InterPro" id="IPR050643">
    <property type="entry name" value="Periplasmic_pilus_chap"/>
</dbReference>